<name>A0A2G6QGE6_9BACI</name>
<evidence type="ECO:0000313" key="3">
    <source>
        <dbReference type="Proteomes" id="UP000228484"/>
    </source>
</evidence>
<dbReference type="GO" id="GO:0016757">
    <property type="term" value="F:glycosyltransferase activity"/>
    <property type="evidence" value="ECO:0007669"/>
    <property type="project" value="InterPro"/>
</dbReference>
<dbReference type="PANTHER" id="PTHR12526">
    <property type="entry name" value="GLYCOSYLTRANSFERASE"/>
    <property type="match status" value="1"/>
</dbReference>
<dbReference type="Proteomes" id="UP000228484">
    <property type="component" value="Unassembled WGS sequence"/>
</dbReference>
<dbReference type="PANTHER" id="PTHR12526:SF628">
    <property type="entry name" value="MANNOSYLGLUCOSYLGLYCERATE SYNTHASE"/>
    <property type="match status" value="1"/>
</dbReference>
<feature type="domain" description="Glycosyl transferase family 1" evidence="1">
    <location>
        <begin position="185"/>
        <end position="296"/>
    </location>
</feature>
<evidence type="ECO:0000313" key="2">
    <source>
        <dbReference type="EMBL" id="PIE95430.1"/>
    </source>
</evidence>
<gene>
    <name evidence="2" type="ORF">CO726_08980</name>
</gene>
<evidence type="ECO:0000259" key="1">
    <source>
        <dbReference type="Pfam" id="PF00534"/>
    </source>
</evidence>
<keyword evidence="3" id="KW-1185">Reference proteome</keyword>
<protein>
    <submittedName>
        <fullName evidence="2">Glycosyl transferase</fullName>
    </submittedName>
</protein>
<accession>A0A2G6QGE6</accession>
<proteinExistence type="predicted"/>
<dbReference type="InterPro" id="IPR001296">
    <property type="entry name" value="Glyco_trans_1"/>
</dbReference>
<dbReference type="Gene3D" id="3.40.50.2000">
    <property type="entry name" value="Glycogen Phosphorylase B"/>
    <property type="match status" value="2"/>
</dbReference>
<dbReference type="RefSeq" id="WP_099684019.1">
    <property type="nucleotide sequence ID" value="NZ_NWUW01000005.1"/>
</dbReference>
<dbReference type="CDD" id="cd03801">
    <property type="entry name" value="GT4_PimA-like"/>
    <property type="match status" value="1"/>
</dbReference>
<dbReference type="Pfam" id="PF00534">
    <property type="entry name" value="Glycos_transf_1"/>
    <property type="match status" value="1"/>
</dbReference>
<comment type="caution">
    <text evidence="2">The sequence shown here is derived from an EMBL/GenBank/DDBJ whole genome shotgun (WGS) entry which is preliminary data.</text>
</comment>
<organism evidence="2 3">
    <name type="scientific">Bacillus fungorum</name>
    <dbReference type="NCBI Taxonomy" id="2039284"/>
    <lineage>
        <taxon>Bacteria</taxon>
        <taxon>Bacillati</taxon>
        <taxon>Bacillota</taxon>
        <taxon>Bacilli</taxon>
        <taxon>Bacillales</taxon>
        <taxon>Bacillaceae</taxon>
        <taxon>Bacillus</taxon>
    </lineage>
</organism>
<dbReference type="EMBL" id="NWUW01000005">
    <property type="protein sequence ID" value="PIE95430.1"/>
    <property type="molecule type" value="Genomic_DNA"/>
</dbReference>
<sequence length="328" mass="37825">MKKNKYFLIGPYPPPLGGVSVYIYRSKKRLESMGVEAEVIDFSRMSRYEKIKFLLVTSFLSPSYHTFHLDGFKFPLMLMLIFRPFKSHIILHHHSIRRLDNLGRIQKWIARIFVKKIDECIMVGAHLKDGYVKNNLQLPKKITIQSPFVPPPMEDEQKIMDTYSYETKKFIAQANPLIVGNASVITFHNGFDLYGLDISIKMIDKLKEKYKDIGLIFALAEIGDEDYFNEIKKEINLSGLENNIHFITGQKELWPLFKHANLMVRPTYSDGYGISIEEALYLECPAVASDVCQRPEGTVLFKNRDLDDFITKVENSIGQMNGVSKEKV</sequence>
<dbReference type="SUPFAM" id="SSF53756">
    <property type="entry name" value="UDP-Glycosyltransferase/glycogen phosphorylase"/>
    <property type="match status" value="1"/>
</dbReference>
<dbReference type="AlphaFoldDB" id="A0A2G6QGE6"/>
<keyword evidence="2" id="KW-0808">Transferase</keyword>
<reference evidence="2 3" key="1">
    <citation type="submission" date="2017-09" db="EMBL/GenBank/DDBJ databases">
        <title>Biocontrol bacteria screening and application from spent mushroom substrate.</title>
        <authorList>
            <person name="Sun X."/>
        </authorList>
    </citation>
    <scope>NUCLEOTIDE SEQUENCE [LARGE SCALE GENOMIC DNA]</scope>
    <source>
        <strain evidence="2 3">100374</strain>
    </source>
</reference>